<dbReference type="PATRIC" id="fig|1302.21.peg.1175"/>
<dbReference type="InterPro" id="IPR030858">
    <property type="entry name" value="MapZ"/>
</dbReference>
<comment type="function">
    <text evidence="1">Early cell division protein that marks the future cell division site and supports proper FtsZ ring positioning.</text>
</comment>
<gene>
    <name evidence="1" type="primary">mapZ</name>
    <name evidence="5" type="ORF">SGODD07_01051</name>
</gene>
<feature type="region of interest" description="Disordered" evidence="2">
    <location>
        <begin position="184"/>
        <end position="203"/>
    </location>
</feature>
<organism evidence="5 6">
    <name type="scientific">Streptococcus gordonii</name>
    <dbReference type="NCBI Taxonomy" id="1302"/>
    <lineage>
        <taxon>Bacteria</taxon>
        <taxon>Bacillati</taxon>
        <taxon>Bacillota</taxon>
        <taxon>Bacilli</taxon>
        <taxon>Lactobacillales</taxon>
        <taxon>Streptococcaceae</taxon>
        <taxon>Streptococcus</taxon>
    </lineage>
</organism>
<dbReference type="Pfam" id="PF18041">
    <property type="entry name" value="MapZ_EC1"/>
    <property type="match status" value="1"/>
</dbReference>
<evidence type="ECO:0000313" key="6">
    <source>
        <dbReference type="Proteomes" id="UP000070096"/>
    </source>
</evidence>
<keyword evidence="1" id="KW-0131">Cell cycle</keyword>
<dbReference type="GO" id="GO:0051301">
    <property type="term" value="P:cell division"/>
    <property type="evidence" value="ECO:0007669"/>
    <property type="project" value="UniProtKB-UniRule"/>
</dbReference>
<feature type="region of interest" description="Disordered" evidence="2">
    <location>
        <begin position="72"/>
        <end position="110"/>
    </location>
</feature>
<sequence length="470" mass="50684">MTMSKENKKPESQEQESILDFEEAKEMTIGQAARKSEELEAGVKEDDSVLDKYIKQHRQEIEAGKYTATVQVQKKQDEKAEEAKKETVSTDETKEEVIASPKSPGLEAEVSQAFADEPEDKTQVDMETVAPVTTPVIEDSYEEDDEKTGSGSKKVIYALVALLVVAGIAATAYFAMNRNQAGKAVTSSSSQASKKTSSSSSSSENKALKKFNDLYDSFFTDKNKLALKNSSFANLDQLKVALEALKNDKEYTVAKAKYDSLVKQISAIQAVNSQFETAAIKDGVLDTNAKVKGDATFTEAKTGNDNLDKLISSAISQGKGQQTVTQAAGGQGTASNTAPAPAETTPTAPTTNNADQGVITGGSTGYGGLSSTGVPLQRNLSRVPYNQAVIDDVNNPAWVFNPGILEKILKISRERGYITGDQYIIERVNIIKGNGYYNLFKPDGTYLFSINCKTGYFVGNGPGYADSLDF</sequence>
<feature type="domain" description="MapZ extracellular" evidence="3">
    <location>
        <begin position="192"/>
        <end position="317"/>
    </location>
</feature>
<dbReference type="InterPro" id="IPR040532">
    <property type="entry name" value="MapZ_C2"/>
</dbReference>
<keyword evidence="1" id="KW-1133">Transmembrane helix</keyword>
<dbReference type="Pfam" id="PF18708">
    <property type="entry name" value="MapZ_C2"/>
    <property type="match status" value="1"/>
</dbReference>
<evidence type="ECO:0000256" key="1">
    <source>
        <dbReference type="HAMAP-Rule" id="MF_01941"/>
    </source>
</evidence>
<dbReference type="HAMAP" id="MF_01941">
    <property type="entry name" value="MapZ"/>
    <property type="match status" value="1"/>
</dbReference>
<name>A0A139N6Q5_STRGN</name>
<feature type="compositionally biased region" description="Low complexity" evidence="2">
    <location>
        <begin position="321"/>
        <end position="354"/>
    </location>
</feature>
<protein>
    <recommendedName>
        <fullName evidence="1">Mid-cell-anchored protein Z</fullName>
    </recommendedName>
</protein>
<keyword evidence="1" id="KW-0472">Membrane</keyword>
<feature type="domain" description="MapZ extracellular C-terminal" evidence="4">
    <location>
        <begin position="382"/>
        <end position="460"/>
    </location>
</feature>
<feature type="compositionally biased region" description="Basic and acidic residues" evidence="2">
    <location>
        <begin position="74"/>
        <end position="97"/>
    </location>
</feature>
<evidence type="ECO:0000259" key="3">
    <source>
        <dbReference type="Pfam" id="PF18041"/>
    </source>
</evidence>
<feature type="compositionally biased region" description="Acidic residues" evidence="2">
    <location>
        <begin position="13"/>
        <end position="23"/>
    </location>
</feature>
<comment type="subcellular location">
    <subcellularLocation>
        <location evidence="1">Cell membrane</location>
        <topology evidence="1">Single-pass membrane protein</topology>
    </subcellularLocation>
    <text evidence="1">In newborn cells, forms a ring positioned at mid-cell. Soon after cell division starts and the cells begin elongating, the ring splits into two rings that, as elongation proceeds, move along and mark the future division sites.</text>
</comment>
<evidence type="ECO:0000256" key="2">
    <source>
        <dbReference type="SAM" id="MobiDB-lite"/>
    </source>
</evidence>
<dbReference type="EMBL" id="LQRC01000160">
    <property type="protein sequence ID" value="KXT71736.1"/>
    <property type="molecule type" value="Genomic_DNA"/>
</dbReference>
<comment type="caution">
    <text evidence="5">The sequence shown here is derived from an EMBL/GenBank/DDBJ whole genome shotgun (WGS) entry which is preliminary data.</text>
</comment>
<feature type="region of interest" description="Disordered" evidence="2">
    <location>
        <begin position="1"/>
        <end position="23"/>
    </location>
</feature>
<keyword evidence="1" id="KW-1003">Cell membrane</keyword>
<feature type="compositionally biased region" description="Low complexity" evidence="2">
    <location>
        <begin position="186"/>
        <end position="203"/>
    </location>
</feature>
<dbReference type="GO" id="GO:0005886">
    <property type="term" value="C:plasma membrane"/>
    <property type="evidence" value="ECO:0007669"/>
    <property type="project" value="UniProtKB-SubCell"/>
</dbReference>
<comment type="similarity">
    <text evidence="1">Belongs to the MapZ family.</text>
</comment>
<proteinExistence type="inferred from homology"/>
<accession>A0A139N6Q5</accession>
<dbReference type="AlphaFoldDB" id="A0A139N6Q5"/>
<evidence type="ECO:0000259" key="4">
    <source>
        <dbReference type="Pfam" id="PF18708"/>
    </source>
</evidence>
<dbReference type="Proteomes" id="UP000070096">
    <property type="component" value="Unassembled WGS sequence"/>
</dbReference>
<feature type="region of interest" description="Disordered" evidence="2">
    <location>
        <begin position="321"/>
        <end position="362"/>
    </location>
</feature>
<keyword evidence="1" id="KW-0812">Transmembrane</keyword>
<feature type="compositionally biased region" description="Basic and acidic residues" evidence="2">
    <location>
        <begin position="1"/>
        <end position="12"/>
    </location>
</feature>
<feature type="transmembrane region" description="Helical" evidence="1">
    <location>
        <begin position="155"/>
        <end position="176"/>
    </location>
</feature>
<comment type="subunit">
    <text evidence="1">Interacts with FtsZ.</text>
</comment>
<keyword evidence="1" id="KW-0132">Cell division</keyword>
<reference evidence="5 6" key="1">
    <citation type="submission" date="2016-01" db="EMBL/GenBank/DDBJ databases">
        <title>Highly variable Streptococcus oralis are common among viridans streptococci isolated from primates.</title>
        <authorList>
            <person name="Denapaite D."/>
            <person name="Rieger M."/>
            <person name="Koendgen S."/>
            <person name="Brueckner R."/>
            <person name="Ochigava I."/>
            <person name="Kappeler P."/>
            <person name="Maetz-Rensing K."/>
            <person name="Leendertz F."/>
            <person name="Hakenbeck R."/>
        </authorList>
    </citation>
    <scope>NUCLEOTIDE SEQUENCE [LARGE SCALE GENOMIC DNA]</scope>
    <source>
        <strain evidence="5 6">DD07</strain>
    </source>
</reference>
<dbReference type="InterPro" id="IPR041295">
    <property type="entry name" value="MapZ_EC1"/>
</dbReference>
<evidence type="ECO:0000313" key="5">
    <source>
        <dbReference type="EMBL" id="KXT71736.1"/>
    </source>
</evidence>